<reference evidence="3" key="1">
    <citation type="journal article" date="2017" name="Nat. Commun.">
        <title>The asparagus genome sheds light on the origin and evolution of a young Y chromosome.</title>
        <authorList>
            <person name="Harkess A."/>
            <person name="Zhou J."/>
            <person name="Xu C."/>
            <person name="Bowers J.E."/>
            <person name="Van der Hulst R."/>
            <person name="Ayyampalayam S."/>
            <person name="Mercati F."/>
            <person name="Riccardi P."/>
            <person name="McKain M.R."/>
            <person name="Kakrana A."/>
            <person name="Tang H."/>
            <person name="Ray J."/>
            <person name="Groenendijk J."/>
            <person name="Arikit S."/>
            <person name="Mathioni S.M."/>
            <person name="Nakano M."/>
            <person name="Shan H."/>
            <person name="Telgmann-Rauber A."/>
            <person name="Kanno A."/>
            <person name="Yue Z."/>
            <person name="Chen H."/>
            <person name="Li W."/>
            <person name="Chen Y."/>
            <person name="Xu X."/>
            <person name="Zhang Y."/>
            <person name="Luo S."/>
            <person name="Chen H."/>
            <person name="Gao J."/>
            <person name="Mao Z."/>
            <person name="Pires J.C."/>
            <person name="Luo M."/>
            <person name="Kudrna D."/>
            <person name="Wing R.A."/>
            <person name="Meyers B.C."/>
            <person name="Yi K."/>
            <person name="Kong H."/>
            <person name="Lavrijsen P."/>
            <person name="Sunseri F."/>
            <person name="Falavigna A."/>
            <person name="Ye Y."/>
            <person name="Leebens-Mack J.H."/>
            <person name="Chen G."/>
        </authorList>
    </citation>
    <scope>NUCLEOTIDE SEQUENCE [LARGE SCALE GENOMIC DNA]</scope>
    <source>
        <strain evidence="3">cv. DH0086</strain>
    </source>
</reference>
<sequence length="82" mass="9622">MRALGIPPLSQTFFRTLPMHERKSKGSKKKVCEDDDEYLPPMDDNLLSSSSEDDNDDLEEDRYHRPVEMYAVKHEGRGHKDW</sequence>
<gene>
    <name evidence="2" type="ORF">A4U43_C05F13240</name>
</gene>
<name>A0A5P1ERC0_ASPOF</name>
<accession>A0A5P1ERC0</accession>
<organism evidence="2 3">
    <name type="scientific">Asparagus officinalis</name>
    <name type="common">Garden asparagus</name>
    <dbReference type="NCBI Taxonomy" id="4686"/>
    <lineage>
        <taxon>Eukaryota</taxon>
        <taxon>Viridiplantae</taxon>
        <taxon>Streptophyta</taxon>
        <taxon>Embryophyta</taxon>
        <taxon>Tracheophyta</taxon>
        <taxon>Spermatophyta</taxon>
        <taxon>Magnoliopsida</taxon>
        <taxon>Liliopsida</taxon>
        <taxon>Asparagales</taxon>
        <taxon>Asparagaceae</taxon>
        <taxon>Asparagoideae</taxon>
        <taxon>Asparagus</taxon>
    </lineage>
</organism>
<feature type="compositionally biased region" description="Acidic residues" evidence="1">
    <location>
        <begin position="51"/>
        <end position="60"/>
    </location>
</feature>
<dbReference type="Proteomes" id="UP000243459">
    <property type="component" value="Chromosome 5"/>
</dbReference>
<evidence type="ECO:0000256" key="1">
    <source>
        <dbReference type="SAM" id="MobiDB-lite"/>
    </source>
</evidence>
<evidence type="ECO:0000313" key="3">
    <source>
        <dbReference type="Proteomes" id="UP000243459"/>
    </source>
</evidence>
<dbReference type="AlphaFoldDB" id="A0A5P1ERC0"/>
<dbReference type="EMBL" id="CM007385">
    <property type="protein sequence ID" value="ONK68558.1"/>
    <property type="molecule type" value="Genomic_DNA"/>
</dbReference>
<feature type="compositionally biased region" description="Basic and acidic residues" evidence="1">
    <location>
        <begin position="61"/>
        <end position="82"/>
    </location>
</feature>
<keyword evidence="3" id="KW-1185">Reference proteome</keyword>
<evidence type="ECO:0000313" key="2">
    <source>
        <dbReference type="EMBL" id="ONK68558.1"/>
    </source>
</evidence>
<feature type="region of interest" description="Disordered" evidence="1">
    <location>
        <begin position="17"/>
        <end position="82"/>
    </location>
</feature>
<proteinExistence type="predicted"/>
<dbReference type="Gramene" id="ONK68558">
    <property type="protein sequence ID" value="ONK68558"/>
    <property type="gene ID" value="A4U43_C05F13240"/>
</dbReference>
<protein>
    <submittedName>
        <fullName evidence="2">Uncharacterized protein</fullName>
    </submittedName>
</protein>